<dbReference type="Proteomes" id="UP001298753">
    <property type="component" value="Unassembled WGS sequence"/>
</dbReference>
<accession>A0AAW4VY25</accession>
<protein>
    <submittedName>
        <fullName evidence="1">Uncharacterized protein</fullName>
    </submittedName>
</protein>
<evidence type="ECO:0000313" key="2">
    <source>
        <dbReference type="Proteomes" id="UP001298753"/>
    </source>
</evidence>
<dbReference type="GeneID" id="98661072"/>
<keyword evidence="2" id="KW-1185">Reference proteome</keyword>
<evidence type="ECO:0000313" key="1">
    <source>
        <dbReference type="EMBL" id="MCC2176377.1"/>
    </source>
</evidence>
<proteinExistence type="predicted"/>
<name>A0AAW4VY25_9FIRM</name>
<dbReference type="EMBL" id="JAJEPX010000008">
    <property type="protein sequence ID" value="MCC2176377.1"/>
    <property type="molecule type" value="Genomic_DNA"/>
</dbReference>
<reference evidence="1 2" key="1">
    <citation type="submission" date="2021-10" db="EMBL/GenBank/DDBJ databases">
        <title>Anaerobic single-cell dispensing facilitates the cultivation of human gut bacteria.</title>
        <authorList>
            <person name="Afrizal A."/>
        </authorList>
    </citation>
    <scope>NUCLEOTIDE SEQUENCE [LARGE SCALE GENOMIC DNA]</scope>
    <source>
        <strain evidence="1 2">CLA-AA-H270</strain>
    </source>
</reference>
<comment type="caution">
    <text evidence="1">The sequence shown here is derived from an EMBL/GenBank/DDBJ whole genome shotgun (WGS) entry which is preliminary data.</text>
</comment>
<sequence>MNVELNAFVVIDDWQAVVNRTVANYFDSLGFEHLDQILDMRVFDLLNMNLLDAVRVEEIIVCLYRSLNPNITVDEAMYCGAMNQCFDYTGWRKIHRQLEKITVRDLVLTENINLRAIQHFYDAIRKKFFKSKEYDWCEYRYTNYQDYAEKRTAGGKRK</sequence>
<dbReference type="RefSeq" id="WP_227600346.1">
    <property type="nucleotide sequence ID" value="NZ_JAJEPX010000008.1"/>
</dbReference>
<organism evidence="1 2">
    <name type="scientific">Agathobaculum butyriciproducens</name>
    <dbReference type="NCBI Taxonomy" id="1628085"/>
    <lineage>
        <taxon>Bacteria</taxon>
        <taxon>Bacillati</taxon>
        <taxon>Bacillota</taxon>
        <taxon>Clostridia</taxon>
        <taxon>Eubacteriales</taxon>
        <taxon>Butyricicoccaceae</taxon>
        <taxon>Agathobaculum</taxon>
    </lineage>
</organism>
<gene>
    <name evidence="1" type="ORF">LKD22_04410</name>
</gene>
<dbReference type="AlphaFoldDB" id="A0AAW4VY25"/>